<dbReference type="GO" id="GO:0032259">
    <property type="term" value="P:methylation"/>
    <property type="evidence" value="ECO:0007669"/>
    <property type="project" value="UniProtKB-KW"/>
</dbReference>
<dbReference type="GO" id="GO:0030798">
    <property type="term" value="F:trans-aconitate 2-methyltransferase activity"/>
    <property type="evidence" value="ECO:0007669"/>
    <property type="project" value="UniProtKB-EC"/>
</dbReference>
<keyword evidence="2" id="KW-0489">Methyltransferase</keyword>
<dbReference type="Proteomes" id="UP000680116">
    <property type="component" value="Chromosome"/>
</dbReference>
<feature type="domain" description="Methyltransferase type 11" evidence="1">
    <location>
        <begin position="77"/>
        <end position="159"/>
    </location>
</feature>
<dbReference type="Pfam" id="PF08241">
    <property type="entry name" value="Methyltransf_11"/>
    <property type="match status" value="1"/>
</dbReference>
<dbReference type="CDD" id="cd02440">
    <property type="entry name" value="AdoMet_MTases"/>
    <property type="match status" value="1"/>
</dbReference>
<dbReference type="SUPFAM" id="SSF53335">
    <property type="entry name" value="S-adenosyl-L-methionine-dependent methyltransferases"/>
    <property type="match status" value="1"/>
</dbReference>
<evidence type="ECO:0000259" key="1">
    <source>
        <dbReference type="Pfam" id="PF08241"/>
    </source>
</evidence>
<organism evidence="2 3">
    <name type="scientific">Novilysobacter luteus</name>
    <dbReference type="NCBI Taxonomy" id="2822368"/>
    <lineage>
        <taxon>Bacteria</taxon>
        <taxon>Pseudomonadati</taxon>
        <taxon>Pseudomonadota</taxon>
        <taxon>Gammaproteobacteria</taxon>
        <taxon>Lysobacterales</taxon>
        <taxon>Lysobacteraceae</taxon>
        <taxon>Novilysobacter</taxon>
    </lineage>
</organism>
<reference evidence="2 3" key="1">
    <citation type="submission" date="2021-04" db="EMBL/GenBank/DDBJ databases">
        <authorList>
            <person name="Rodrigo-Torres L."/>
            <person name="Arahal R. D."/>
            <person name="Lucena T."/>
        </authorList>
    </citation>
    <scope>NUCLEOTIDE SEQUENCE [LARGE SCALE GENOMIC DNA]</scope>
    <source>
        <strain evidence="2 3">CECT 30171</strain>
    </source>
</reference>
<dbReference type="InterPro" id="IPR029063">
    <property type="entry name" value="SAM-dependent_MTases_sf"/>
</dbReference>
<dbReference type="EMBL" id="OU015430">
    <property type="protein sequence ID" value="CAG4974316.1"/>
    <property type="molecule type" value="Genomic_DNA"/>
</dbReference>
<dbReference type="EC" id="2.1.1.144" evidence="2"/>
<dbReference type="InterPro" id="IPR013216">
    <property type="entry name" value="Methyltransf_11"/>
</dbReference>
<name>A0ABN7QWT3_9GAMM</name>
<evidence type="ECO:0000313" key="3">
    <source>
        <dbReference type="Proteomes" id="UP000680116"/>
    </source>
</evidence>
<evidence type="ECO:0000313" key="2">
    <source>
        <dbReference type="EMBL" id="CAG4974316.1"/>
    </source>
</evidence>
<accession>A0ABN7QWT3</accession>
<dbReference type="PANTHER" id="PTHR43861">
    <property type="entry name" value="TRANS-ACONITATE 2-METHYLTRANSFERASE-RELATED"/>
    <property type="match status" value="1"/>
</dbReference>
<gene>
    <name evidence="2" type="primary">tam</name>
    <name evidence="2" type="ORF">LYB30171_01647</name>
</gene>
<keyword evidence="3" id="KW-1185">Reference proteome</keyword>
<sequence>MGKAMLAATTQLLGKAQRRLWMKYALRGVGGSDNHARLDLAYRMPDPWNMASAMERTRFEATNRIIGQAFGRPASVLELGCGEGHQTGYLARACDQVYGVDVSAHAIERAHARVTQARFAVADIFSQPWGDERHRFDLVTACEVLYYLRDPAATIERMQMLGRNGLVTFFAPAVGRLGDVLERVPGLHKDWIHAGATSWLVGWWTDHDGA</sequence>
<keyword evidence="2" id="KW-0808">Transferase</keyword>
<dbReference type="Gene3D" id="3.40.50.150">
    <property type="entry name" value="Vaccinia Virus protein VP39"/>
    <property type="match status" value="1"/>
</dbReference>
<proteinExistence type="predicted"/>
<protein>
    <submittedName>
        <fullName evidence="2">Trans-aconitate 2-methyltransferase</fullName>
        <ecNumber evidence="2">2.1.1.144</ecNumber>
    </submittedName>
</protein>